<dbReference type="RefSeq" id="XP_020437482.1">
    <property type="nucleotide sequence ID" value="XM_020573365.1"/>
</dbReference>
<sequence>MERIVISSAIKLTLEQPMDAQANNQIQNEEIDYVGVHYLQPNDRKPNNQVVPDHNIPREQQNI</sequence>
<dbReference type="EMBL" id="ADBJ01000008">
    <property type="protein sequence ID" value="EFA85373.1"/>
    <property type="molecule type" value="Genomic_DNA"/>
</dbReference>
<evidence type="ECO:0000313" key="2">
    <source>
        <dbReference type="EMBL" id="EFA85373.1"/>
    </source>
</evidence>
<dbReference type="InParanoid" id="D3AZJ4"/>
<protein>
    <submittedName>
        <fullName evidence="2">Uncharacterized protein</fullName>
    </submittedName>
</protein>
<dbReference type="AlphaFoldDB" id="D3AZJ4"/>
<gene>
    <name evidence="2" type="ORF">PPL_02376</name>
</gene>
<dbReference type="GeneID" id="31357901"/>
<dbReference type="Proteomes" id="UP000001396">
    <property type="component" value="Unassembled WGS sequence"/>
</dbReference>
<organism evidence="2 3">
    <name type="scientific">Heterostelium pallidum (strain ATCC 26659 / Pp 5 / PN500)</name>
    <name type="common">Cellular slime mold</name>
    <name type="synonym">Polysphondylium pallidum</name>
    <dbReference type="NCBI Taxonomy" id="670386"/>
    <lineage>
        <taxon>Eukaryota</taxon>
        <taxon>Amoebozoa</taxon>
        <taxon>Evosea</taxon>
        <taxon>Eumycetozoa</taxon>
        <taxon>Dictyostelia</taxon>
        <taxon>Acytosteliales</taxon>
        <taxon>Acytosteliaceae</taxon>
        <taxon>Heterostelium</taxon>
    </lineage>
</organism>
<reference evidence="2 3" key="1">
    <citation type="journal article" date="2011" name="Genome Res.">
        <title>Phylogeny-wide analysis of social amoeba genomes highlights ancient origins for complex intercellular communication.</title>
        <authorList>
            <person name="Heidel A.J."/>
            <person name="Lawal H.M."/>
            <person name="Felder M."/>
            <person name="Schilde C."/>
            <person name="Helps N.R."/>
            <person name="Tunggal B."/>
            <person name="Rivero F."/>
            <person name="John U."/>
            <person name="Schleicher M."/>
            <person name="Eichinger L."/>
            <person name="Platzer M."/>
            <person name="Noegel A.A."/>
            <person name="Schaap P."/>
            <person name="Gloeckner G."/>
        </authorList>
    </citation>
    <scope>NUCLEOTIDE SEQUENCE [LARGE SCALE GENOMIC DNA]</scope>
    <source>
        <strain evidence="3">ATCC 26659 / Pp 5 / PN500</strain>
    </source>
</reference>
<proteinExistence type="predicted"/>
<name>D3AZJ4_HETP5</name>
<evidence type="ECO:0000256" key="1">
    <source>
        <dbReference type="SAM" id="MobiDB-lite"/>
    </source>
</evidence>
<keyword evidence="3" id="KW-1185">Reference proteome</keyword>
<feature type="region of interest" description="Disordered" evidence="1">
    <location>
        <begin position="41"/>
        <end position="63"/>
    </location>
</feature>
<evidence type="ECO:0000313" key="3">
    <source>
        <dbReference type="Proteomes" id="UP000001396"/>
    </source>
</evidence>
<accession>D3AZJ4</accession>
<comment type="caution">
    <text evidence="2">The sequence shown here is derived from an EMBL/GenBank/DDBJ whole genome shotgun (WGS) entry which is preliminary data.</text>
</comment>